<comment type="caution">
    <text evidence="2">The sequence shown here is derived from an EMBL/GenBank/DDBJ whole genome shotgun (WGS) entry which is preliminary data.</text>
</comment>
<protein>
    <recommendedName>
        <fullName evidence="4">Pilus assembly protein PilP</fullName>
    </recommendedName>
</protein>
<proteinExistence type="predicted"/>
<dbReference type="AlphaFoldDB" id="A0A9C9JZC2"/>
<feature type="chain" id="PRO_5039017774" description="Pilus assembly protein PilP" evidence="1">
    <location>
        <begin position="24"/>
        <end position="136"/>
    </location>
</feature>
<name>A0A9C9JZC2_UNCW3</name>
<dbReference type="EMBL" id="DRIG01000009">
    <property type="protein sequence ID" value="HEC77638.1"/>
    <property type="molecule type" value="Genomic_DNA"/>
</dbReference>
<sequence>MLFHLVSSILCTIVIFNQAPAEAAASDTLFPVEKWDYKQAGRRDPFVPLVGIEVGEGSKVSHLSVENLTLVGVLWGDKGYYGLVKDGLNKGYILKRGDKVAGGYVAEINRKAIVFEIVHAGVKTKYELPLQEKERR</sequence>
<gene>
    <name evidence="2" type="ORF">ENI34_00670</name>
</gene>
<dbReference type="Proteomes" id="UP000885826">
    <property type="component" value="Unassembled WGS sequence"/>
</dbReference>
<accession>A0A9C9JZC2</accession>
<evidence type="ECO:0000313" key="2">
    <source>
        <dbReference type="EMBL" id="HEC77638.1"/>
    </source>
</evidence>
<feature type="signal peptide" evidence="1">
    <location>
        <begin position="1"/>
        <end position="23"/>
    </location>
</feature>
<keyword evidence="1" id="KW-0732">Signal</keyword>
<dbReference type="Gene3D" id="2.30.30.830">
    <property type="match status" value="1"/>
</dbReference>
<evidence type="ECO:0000313" key="3">
    <source>
        <dbReference type="Proteomes" id="UP000885826"/>
    </source>
</evidence>
<reference evidence="2" key="1">
    <citation type="journal article" date="2020" name="mSystems">
        <title>Genome- and Community-Level Interaction Insights into Carbon Utilization and Element Cycling Functions of Hydrothermarchaeota in Hydrothermal Sediment.</title>
        <authorList>
            <person name="Zhou Z."/>
            <person name="Liu Y."/>
            <person name="Xu W."/>
            <person name="Pan J."/>
            <person name="Luo Z.H."/>
            <person name="Li M."/>
        </authorList>
    </citation>
    <scope>NUCLEOTIDE SEQUENCE</scope>
    <source>
        <strain evidence="2">HyVt-388</strain>
    </source>
</reference>
<evidence type="ECO:0008006" key="4">
    <source>
        <dbReference type="Google" id="ProtNLM"/>
    </source>
</evidence>
<evidence type="ECO:0000256" key="1">
    <source>
        <dbReference type="SAM" id="SignalP"/>
    </source>
</evidence>
<organism evidence="2 3">
    <name type="scientific">candidate division WOR-3 bacterium</name>
    <dbReference type="NCBI Taxonomy" id="2052148"/>
    <lineage>
        <taxon>Bacteria</taxon>
        <taxon>Bacteria division WOR-3</taxon>
    </lineage>
</organism>